<dbReference type="InterPro" id="IPR024726">
    <property type="entry name" value="FhuF_C"/>
</dbReference>
<organism evidence="2 3">
    <name type="scientific">Aliivibrio fischeri</name>
    <name type="common">Vibrio fischeri</name>
    <dbReference type="NCBI Taxonomy" id="668"/>
    <lineage>
        <taxon>Bacteria</taxon>
        <taxon>Pseudomonadati</taxon>
        <taxon>Pseudomonadota</taxon>
        <taxon>Gammaproteobacteria</taxon>
        <taxon>Vibrionales</taxon>
        <taxon>Vibrionaceae</taxon>
        <taxon>Aliivibrio</taxon>
    </lineage>
</organism>
<protein>
    <submittedName>
        <fullName evidence="2">Siderophore ferric iron reductase</fullName>
    </submittedName>
</protein>
<dbReference type="Pfam" id="PF11575">
    <property type="entry name" value="FhuF_C"/>
    <property type="match status" value="1"/>
</dbReference>
<evidence type="ECO:0000259" key="1">
    <source>
        <dbReference type="Pfam" id="PF11575"/>
    </source>
</evidence>
<gene>
    <name evidence="2" type="ORF">AFI02nite_26430</name>
</gene>
<proteinExistence type="predicted"/>
<dbReference type="InterPro" id="IPR023998">
    <property type="entry name" value="FCR-like"/>
</dbReference>
<dbReference type="NCBIfam" id="TIGR03950">
    <property type="entry name" value="sidero_Fe_reduc"/>
    <property type="match status" value="1"/>
</dbReference>
<dbReference type="AlphaFoldDB" id="A0A510UJ50"/>
<accession>A0A510UJ50</accession>
<name>A0A510UJ50_ALIFS</name>
<reference evidence="2 3" key="1">
    <citation type="submission" date="2019-07" db="EMBL/GenBank/DDBJ databases">
        <title>Whole genome shotgun sequence of Aliivibrio fischeri NBRC 101058.</title>
        <authorList>
            <person name="Hosoyama A."/>
            <person name="Uohara A."/>
            <person name="Ohji S."/>
            <person name="Ichikawa N."/>
        </authorList>
    </citation>
    <scope>NUCLEOTIDE SEQUENCE [LARGE SCALE GENOMIC DNA]</scope>
    <source>
        <strain evidence="2 3">NBRC 101058</strain>
    </source>
</reference>
<comment type="caution">
    <text evidence="2">The sequence shown here is derived from an EMBL/GenBank/DDBJ whole genome shotgun (WGS) entry which is preliminary data.</text>
</comment>
<dbReference type="EMBL" id="BJTZ01000017">
    <property type="protein sequence ID" value="GEK14607.1"/>
    <property type="molecule type" value="Genomic_DNA"/>
</dbReference>
<dbReference type="GO" id="GO:0051537">
    <property type="term" value="F:2 iron, 2 sulfur cluster binding"/>
    <property type="evidence" value="ECO:0007669"/>
    <property type="project" value="InterPro"/>
</dbReference>
<sequence length="247" mass="28605">MYMQNSEYFELLFQFSREVTPYLSGHLANQTDCYSYNAGPHLHISKDNSEQIKVLYERLSQATPEAGSAYWLTRTWDLLCWQPVYIAFISIYQLRALPNIKEMSQEIKSDFVAGYTFHHSDLTFGSNEDLISSVSQQLSELFSSYREDISQWTRIRPGFTNHLLADGLLNCIVKLQANWPTLSNEYLLEQAKLWLEAFSLPNKHLSSLQIDVNTKQLRLVRTSCCLVYKCDGRKLCPDCPRHPDNKS</sequence>
<evidence type="ECO:0000313" key="2">
    <source>
        <dbReference type="EMBL" id="GEK14607.1"/>
    </source>
</evidence>
<evidence type="ECO:0000313" key="3">
    <source>
        <dbReference type="Proteomes" id="UP000321787"/>
    </source>
</evidence>
<feature type="domain" description="Ferric siderophore reductase C-terminal" evidence="1">
    <location>
        <begin position="221"/>
        <end position="241"/>
    </location>
</feature>
<dbReference type="Proteomes" id="UP000321787">
    <property type="component" value="Unassembled WGS sequence"/>
</dbReference>